<feature type="domain" description="Transposase IS204/IS1001/IS1096/IS1165 DDE" evidence="2">
    <location>
        <begin position="158"/>
        <end position="409"/>
    </location>
</feature>
<dbReference type="PANTHER" id="PTHR33498">
    <property type="entry name" value="TRANSPOSASE FOR INSERTION SEQUENCE ELEMENT IS1557"/>
    <property type="match status" value="1"/>
</dbReference>
<dbReference type="InterPro" id="IPR047951">
    <property type="entry name" value="Transpos_ISL3"/>
</dbReference>
<feature type="domain" description="Transposase IS204/IS1001/IS1096/IS1165 zinc-finger" evidence="4">
    <location>
        <begin position="42"/>
        <end position="87"/>
    </location>
</feature>
<feature type="region of interest" description="Disordered" evidence="1">
    <location>
        <begin position="264"/>
        <end position="288"/>
    </location>
</feature>
<dbReference type="RefSeq" id="WP_105424078.1">
    <property type="nucleotide sequence ID" value="NZ_PUIO01000160.1"/>
</dbReference>
<evidence type="ECO:0000313" key="5">
    <source>
        <dbReference type="EMBL" id="PQP08986.1"/>
    </source>
</evidence>
<dbReference type="NCBIfam" id="NF033550">
    <property type="entry name" value="transpos_ISL3"/>
    <property type="match status" value="1"/>
</dbReference>
<reference evidence="6" key="1">
    <citation type="submission" date="2018-02" db="EMBL/GenBank/DDBJ databases">
        <title>Draft genome sequencing of Rhodococcus opacus KU647198.</title>
        <authorList>
            <person name="Zheng B.-X."/>
        </authorList>
    </citation>
    <scope>NUCLEOTIDE SEQUENCE [LARGE SCALE GENOMIC DNA]</scope>
    <source>
        <strain evidence="6">04-OD7</strain>
    </source>
</reference>
<accession>A0A2S8I2E8</accession>
<dbReference type="AlphaFoldDB" id="A0A2S8I2E8"/>
<sequence length="433" mass="47888">MREARIWRQVLGVEKTVIEGVDFDDTAAAVIVAVRPQARARSRCGVCGRRSPGYDGGTGRRRWRGPDCGLIRTFIEADAPRVSCREHGVTVAAVPWARHRAGHTYSFDQTVAWLATHTSKAATCEVTRTAWRTVGAIVDRVWADTAPARDPLAGLRRIGIDEISYKKGHKYLTVVVDHDSGRLVWAAPGRDAATLSGFFDRLGPERCAKITHVTSDAAGWIGSVVARYCPDAIRCADPFHVVAWATEALDTVRRAAWNRARATETASRGGGWKPRRRPKAGPAQTVKRSRWALLKNPDTLTAGQQATLRWIELHDPVLHRAYLLKETLRLIFQLPAENAATELDRWIGWARRSRIPAFVALQKSILVHKPAILAAIEHGLSNGRIESVNTKIRLITRRGFGFHTPEAVIALAMLSLGGARPQLPGRTHPRMSQ</sequence>
<dbReference type="InterPro" id="IPR002560">
    <property type="entry name" value="Transposase_DDE"/>
</dbReference>
<dbReference type="PANTHER" id="PTHR33498:SF1">
    <property type="entry name" value="TRANSPOSASE FOR INSERTION SEQUENCE ELEMENT IS1557"/>
    <property type="match status" value="1"/>
</dbReference>
<evidence type="ECO:0000259" key="3">
    <source>
        <dbReference type="Pfam" id="PF13542"/>
    </source>
</evidence>
<dbReference type="InterPro" id="IPR032877">
    <property type="entry name" value="Transposase_HTH"/>
</dbReference>
<name>A0A2S8I2E8_RHOOP</name>
<organism evidence="5 6">
    <name type="scientific">Rhodococcus opacus</name>
    <name type="common">Nocardia opaca</name>
    <dbReference type="NCBI Taxonomy" id="37919"/>
    <lineage>
        <taxon>Bacteria</taxon>
        <taxon>Bacillati</taxon>
        <taxon>Actinomycetota</taxon>
        <taxon>Actinomycetes</taxon>
        <taxon>Mycobacteriales</taxon>
        <taxon>Nocardiaceae</taxon>
        <taxon>Rhodococcus</taxon>
    </lineage>
</organism>
<comment type="caution">
    <text evidence="5">The sequence shown here is derived from an EMBL/GenBank/DDBJ whole genome shotgun (WGS) entry which is preliminary data.</text>
</comment>
<proteinExistence type="predicted"/>
<feature type="domain" description="Transposase IS204/IS1001/IS1096/IS1165 helix-turn-helix" evidence="3">
    <location>
        <begin position="93"/>
        <end position="142"/>
    </location>
</feature>
<dbReference type="InterPro" id="IPR029261">
    <property type="entry name" value="Transposase_Znf"/>
</dbReference>
<evidence type="ECO:0000259" key="4">
    <source>
        <dbReference type="Pfam" id="PF14690"/>
    </source>
</evidence>
<dbReference type="Proteomes" id="UP000239290">
    <property type="component" value="Unassembled WGS sequence"/>
</dbReference>
<dbReference type="EMBL" id="PUIO01000160">
    <property type="protein sequence ID" value="PQP08986.1"/>
    <property type="molecule type" value="Genomic_DNA"/>
</dbReference>
<evidence type="ECO:0000256" key="1">
    <source>
        <dbReference type="SAM" id="MobiDB-lite"/>
    </source>
</evidence>
<dbReference type="Pfam" id="PF13542">
    <property type="entry name" value="HTH_Tnp_ISL3"/>
    <property type="match status" value="1"/>
</dbReference>
<evidence type="ECO:0000313" key="6">
    <source>
        <dbReference type="Proteomes" id="UP000239290"/>
    </source>
</evidence>
<dbReference type="Pfam" id="PF01610">
    <property type="entry name" value="DDE_Tnp_ISL3"/>
    <property type="match status" value="1"/>
</dbReference>
<gene>
    <name evidence="5" type="ORF">C5613_44250</name>
</gene>
<dbReference type="Pfam" id="PF14690">
    <property type="entry name" value="Zn_ribbon_ISL3"/>
    <property type="match status" value="1"/>
</dbReference>
<protein>
    <submittedName>
        <fullName evidence="5">ISL3 family transposase</fullName>
    </submittedName>
</protein>
<evidence type="ECO:0000259" key="2">
    <source>
        <dbReference type="Pfam" id="PF01610"/>
    </source>
</evidence>